<evidence type="ECO:0000313" key="1">
    <source>
        <dbReference type="EMBL" id="RUS70003.1"/>
    </source>
</evidence>
<dbReference type="PANTHER" id="PTHR31569">
    <property type="entry name" value="SWIM-TYPE DOMAIN-CONTAINING PROTEIN"/>
    <property type="match status" value="1"/>
</dbReference>
<dbReference type="PANTHER" id="PTHR31569:SF4">
    <property type="entry name" value="SWIM-TYPE DOMAIN-CONTAINING PROTEIN"/>
    <property type="match status" value="1"/>
</dbReference>
<evidence type="ECO:0000313" key="2">
    <source>
        <dbReference type="Proteomes" id="UP000271974"/>
    </source>
</evidence>
<proteinExistence type="predicted"/>
<protein>
    <recommendedName>
        <fullName evidence="3">SWIM-type domain-containing protein</fullName>
    </recommendedName>
</protein>
<sequence>MKKKLMSGWVRSNKLDCPVTLRLVAKKGKDVLEIVTCNMSHNHVLPSKEELKDRSQDITSAACKLLKQQIEATPGESAVEIKFEEARVFHKRSDVQSSIYKVNGNKCSCLFNLQRQLPCWHLLLYRHAAGLAAFDDIPIHWLTRTLGVVIEANRCDPGMSSVEIVEGEKESGSKKKRKMNEVQKRSMVTELWKEVLKGIVARGHDPFLERCKLLKYLRNVWKHGKDVYSWKCVEILMTGRKQTLQTQSTLTPHQMWVTEPKVQTWDIGLTQPLSSTTVTHQTWDIGLTQPLRSTTATHQTWDIGLTQPLSSTTVTHQTWDIGLTQPLRSLCLSGEVFKNPM</sequence>
<accession>A0A3S1BLP0</accession>
<keyword evidence="2" id="KW-1185">Reference proteome</keyword>
<comment type="caution">
    <text evidence="1">The sequence shown here is derived from an EMBL/GenBank/DDBJ whole genome shotgun (WGS) entry which is preliminary data.</text>
</comment>
<dbReference type="InterPro" id="IPR052579">
    <property type="entry name" value="Zinc_finger_SWIM"/>
</dbReference>
<dbReference type="OrthoDB" id="10633657at2759"/>
<gene>
    <name evidence="1" type="ORF">EGW08_022231</name>
</gene>
<organism evidence="1 2">
    <name type="scientific">Elysia chlorotica</name>
    <name type="common">Eastern emerald elysia</name>
    <name type="synonym">Sea slug</name>
    <dbReference type="NCBI Taxonomy" id="188477"/>
    <lineage>
        <taxon>Eukaryota</taxon>
        <taxon>Metazoa</taxon>
        <taxon>Spiralia</taxon>
        <taxon>Lophotrochozoa</taxon>
        <taxon>Mollusca</taxon>
        <taxon>Gastropoda</taxon>
        <taxon>Heterobranchia</taxon>
        <taxon>Euthyneura</taxon>
        <taxon>Panpulmonata</taxon>
        <taxon>Sacoglossa</taxon>
        <taxon>Placobranchoidea</taxon>
        <taxon>Plakobranchidae</taxon>
        <taxon>Elysia</taxon>
    </lineage>
</organism>
<reference evidence="1 2" key="1">
    <citation type="submission" date="2019-01" db="EMBL/GenBank/DDBJ databases">
        <title>A draft genome assembly of the solar-powered sea slug Elysia chlorotica.</title>
        <authorList>
            <person name="Cai H."/>
            <person name="Li Q."/>
            <person name="Fang X."/>
            <person name="Li J."/>
            <person name="Curtis N.E."/>
            <person name="Altenburger A."/>
            <person name="Shibata T."/>
            <person name="Feng M."/>
            <person name="Maeda T."/>
            <person name="Schwartz J.A."/>
            <person name="Shigenobu S."/>
            <person name="Lundholm N."/>
            <person name="Nishiyama T."/>
            <person name="Yang H."/>
            <person name="Hasebe M."/>
            <person name="Li S."/>
            <person name="Pierce S.K."/>
            <person name="Wang J."/>
        </authorList>
    </citation>
    <scope>NUCLEOTIDE SEQUENCE [LARGE SCALE GENOMIC DNA]</scope>
    <source>
        <strain evidence="1">EC2010</strain>
        <tissue evidence="1">Whole organism of an adult</tissue>
    </source>
</reference>
<dbReference type="EMBL" id="RQTK01001514">
    <property type="protein sequence ID" value="RUS70003.1"/>
    <property type="molecule type" value="Genomic_DNA"/>
</dbReference>
<dbReference type="AlphaFoldDB" id="A0A3S1BLP0"/>
<name>A0A3S1BLP0_ELYCH</name>
<dbReference type="Proteomes" id="UP000271974">
    <property type="component" value="Unassembled WGS sequence"/>
</dbReference>
<evidence type="ECO:0008006" key="3">
    <source>
        <dbReference type="Google" id="ProtNLM"/>
    </source>
</evidence>